<dbReference type="EMBL" id="JAIWIU010000302">
    <property type="protein sequence ID" value="MCA2019181.1"/>
    <property type="molecule type" value="Genomic_DNA"/>
</dbReference>
<protein>
    <submittedName>
        <fullName evidence="2">Uncharacterized protein</fullName>
    </submittedName>
</protein>
<evidence type="ECO:0000313" key="2">
    <source>
        <dbReference type="EMBL" id="MCA2019181.1"/>
    </source>
</evidence>
<accession>A0ABS7YU97</accession>
<keyword evidence="3" id="KW-1185">Reference proteome</keyword>
<evidence type="ECO:0000313" key="3">
    <source>
        <dbReference type="Proteomes" id="UP001199044"/>
    </source>
</evidence>
<reference evidence="3" key="1">
    <citation type="submission" date="2023-07" db="EMBL/GenBank/DDBJ databases">
        <title>Molecular identification of indigenous halophilic bacteria isolated from red sea cost, biodegradation of synthetic dyes and assessment of degraded metabolite toxicity.</title>
        <authorList>
            <person name="Chaieb K."/>
            <person name="Altayb H.N."/>
        </authorList>
    </citation>
    <scope>NUCLEOTIDE SEQUENCE [LARGE SCALE GENOMIC DNA]</scope>
    <source>
        <strain evidence="3">K20</strain>
    </source>
</reference>
<keyword evidence="1" id="KW-0472">Membrane</keyword>
<dbReference type="Proteomes" id="UP001199044">
    <property type="component" value="Unassembled WGS sequence"/>
</dbReference>
<comment type="caution">
    <text evidence="2">The sequence shown here is derived from an EMBL/GenBank/DDBJ whole genome shotgun (WGS) entry which is preliminary data.</text>
</comment>
<keyword evidence="1" id="KW-1133">Transmembrane helix</keyword>
<proteinExistence type="predicted"/>
<organism evidence="2 3">
    <name type="scientific">Vibrio tritonius</name>
    <dbReference type="NCBI Taxonomy" id="1435069"/>
    <lineage>
        <taxon>Bacteria</taxon>
        <taxon>Pseudomonadati</taxon>
        <taxon>Pseudomonadota</taxon>
        <taxon>Gammaproteobacteria</taxon>
        <taxon>Vibrionales</taxon>
        <taxon>Vibrionaceae</taxon>
        <taxon>Vibrio</taxon>
    </lineage>
</organism>
<dbReference type="RefSeq" id="WP_225252393.1">
    <property type="nucleotide sequence ID" value="NZ_JAIWIU010000302.1"/>
</dbReference>
<feature type="transmembrane region" description="Helical" evidence="1">
    <location>
        <begin position="39"/>
        <end position="57"/>
    </location>
</feature>
<keyword evidence="1" id="KW-0812">Transmembrane</keyword>
<gene>
    <name evidence="2" type="ORF">LDJ79_23990</name>
</gene>
<feature type="transmembrane region" description="Helical" evidence="1">
    <location>
        <begin position="9"/>
        <end position="33"/>
    </location>
</feature>
<sequence length="103" mass="11697">MDHGKYLKLLLHEASTIFGGVCFLLVILIFPMLGVDSKFISTVTYICALGALYWSSYKICKQYYIKYKDTENRTLNVKQIEGLVKFQTGTGKTFNVANIWASI</sequence>
<evidence type="ECO:0000256" key="1">
    <source>
        <dbReference type="SAM" id="Phobius"/>
    </source>
</evidence>
<name>A0ABS7YU97_9VIBR</name>